<dbReference type="Pfam" id="PF09997">
    <property type="entry name" value="DUF2238"/>
    <property type="match status" value="1"/>
</dbReference>
<evidence type="ECO:0000313" key="2">
    <source>
        <dbReference type="EMBL" id="MBT8796681.1"/>
    </source>
</evidence>
<feature type="transmembrane region" description="Helical" evidence="1">
    <location>
        <begin position="171"/>
        <end position="190"/>
    </location>
</feature>
<keyword evidence="1" id="KW-1133">Transmembrane helix</keyword>
<evidence type="ECO:0000256" key="1">
    <source>
        <dbReference type="SAM" id="Phobius"/>
    </source>
</evidence>
<feature type="transmembrane region" description="Helical" evidence="1">
    <location>
        <begin position="90"/>
        <end position="111"/>
    </location>
</feature>
<keyword evidence="1" id="KW-0472">Membrane</keyword>
<proteinExistence type="predicted"/>
<keyword evidence="1" id="KW-0812">Transmembrane</keyword>
<dbReference type="RefSeq" id="WP_215485930.1">
    <property type="nucleotide sequence ID" value="NZ_BAAAPJ010000001.1"/>
</dbReference>
<evidence type="ECO:0000313" key="3">
    <source>
        <dbReference type="Proteomes" id="UP000740605"/>
    </source>
</evidence>
<feature type="transmembrane region" description="Helical" evidence="1">
    <location>
        <begin position="123"/>
        <end position="145"/>
    </location>
</feature>
<comment type="caution">
    <text evidence="2">The sequence shown here is derived from an EMBL/GenBank/DDBJ whole genome shotgun (WGS) entry which is preliminary data.</text>
</comment>
<gene>
    <name evidence="2" type="ORF">J0P97_01140</name>
</gene>
<dbReference type="InterPro" id="IPR014509">
    <property type="entry name" value="YjdF-like"/>
</dbReference>
<protein>
    <recommendedName>
        <fullName evidence="4">DUF2238 domain-containing protein</fullName>
    </recommendedName>
</protein>
<keyword evidence="3" id="KW-1185">Reference proteome</keyword>
<feature type="transmembrane region" description="Helical" evidence="1">
    <location>
        <begin position="64"/>
        <end position="84"/>
    </location>
</feature>
<reference evidence="2 3" key="1">
    <citation type="submission" date="2021-03" db="EMBL/GenBank/DDBJ databases">
        <title>Microbacterium pauli sp. nov., isolated from microfiltered milk.</title>
        <authorList>
            <person name="Bellassi P."/>
            <person name="Fontana A."/>
            <person name="Callegari M.L."/>
            <person name="Lorenzo M."/>
            <person name="Cappa F."/>
        </authorList>
    </citation>
    <scope>NUCLEOTIDE SEQUENCE [LARGE SCALE GENOMIC DNA]</scope>
    <source>
        <strain evidence="2 3">DSM 18909</strain>
    </source>
</reference>
<accession>A0ABS5XQF3</accession>
<name>A0ABS5XQF3_9MICO</name>
<dbReference type="Proteomes" id="UP000740605">
    <property type="component" value="Unassembled WGS sequence"/>
</dbReference>
<evidence type="ECO:0008006" key="4">
    <source>
        <dbReference type="Google" id="ProtNLM"/>
    </source>
</evidence>
<organism evidence="2 3">
    <name type="scientific">Microbacterium flavum</name>
    <dbReference type="NCBI Taxonomy" id="415216"/>
    <lineage>
        <taxon>Bacteria</taxon>
        <taxon>Bacillati</taxon>
        <taxon>Actinomycetota</taxon>
        <taxon>Actinomycetes</taxon>
        <taxon>Micrococcales</taxon>
        <taxon>Microbacteriaceae</taxon>
        <taxon>Microbacterium</taxon>
    </lineage>
</organism>
<sequence>MKHNFLRRPRGAADLVADGVRVAGILSVLFAAVWLQPTDAGILAFALPALMVPRFLGLRAGVDIVTGIVILLAAWSNVVDLYALWPAWDIPMHMLGTAVLTVAGYVALARLDAVPDPRRADRGWRTAIGTILVATAIGLALSTLWEMVEWAGWRFISDAIHVDYEDTIGDLAAGGLGAAAAGVLLGRVPLVRSDAR</sequence>
<dbReference type="EMBL" id="JAFLHG010000001">
    <property type="protein sequence ID" value="MBT8796681.1"/>
    <property type="molecule type" value="Genomic_DNA"/>
</dbReference>